<reference evidence="4" key="1">
    <citation type="journal article" date="2020" name="Nat. Commun.">
        <title>Genome assembly of wild tea tree DASZ reveals pedigree and selection history of tea varieties.</title>
        <authorList>
            <person name="Zhang W."/>
            <person name="Zhang Y."/>
            <person name="Qiu H."/>
            <person name="Guo Y."/>
            <person name="Wan H."/>
            <person name="Zhang X."/>
            <person name="Scossa F."/>
            <person name="Alseekh S."/>
            <person name="Zhang Q."/>
            <person name="Wang P."/>
            <person name="Xu L."/>
            <person name="Schmidt M.H."/>
            <person name="Jia X."/>
            <person name="Li D."/>
            <person name="Zhu A."/>
            <person name="Guo F."/>
            <person name="Chen W."/>
            <person name="Ni D."/>
            <person name="Usadel B."/>
            <person name="Fernie A.R."/>
            <person name="Wen W."/>
        </authorList>
    </citation>
    <scope>NUCLEOTIDE SEQUENCE [LARGE SCALE GENOMIC DNA]</scope>
    <source>
        <strain evidence="4">cv. G240</strain>
    </source>
</reference>
<name>A0A7J7G4H9_CAMSI</name>
<gene>
    <name evidence="3" type="ORF">HYC85_030395</name>
</gene>
<organism evidence="3 4">
    <name type="scientific">Camellia sinensis</name>
    <name type="common">Tea plant</name>
    <name type="synonym">Thea sinensis</name>
    <dbReference type="NCBI Taxonomy" id="4442"/>
    <lineage>
        <taxon>Eukaryota</taxon>
        <taxon>Viridiplantae</taxon>
        <taxon>Streptophyta</taxon>
        <taxon>Embryophyta</taxon>
        <taxon>Tracheophyta</taxon>
        <taxon>Spermatophyta</taxon>
        <taxon>Magnoliopsida</taxon>
        <taxon>eudicotyledons</taxon>
        <taxon>Gunneridae</taxon>
        <taxon>Pentapetalae</taxon>
        <taxon>asterids</taxon>
        <taxon>Ericales</taxon>
        <taxon>Theaceae</taxon>
        <taxon>Camellia</taxon>
    </lineage>
</organism>
<feature type="chain" id="PRO_5029825766" description="Retrotransposon gag domain-containing protein" evidence="1">
    <location>
        <begin position="38"/>
        <end position="885"/>
    </location>
</feature>
<dbReference type="InterPro" id="IPR005162">
    <property type="entry name" value="Retrotrans_gag_dom"/>
</dbReference>
<feature type="domain" description="Retrotransposon gag" evidence="2">
    <location>
        <begin position="631"/>
        <end position="709"/>
    </location>
</feature>
<evidence type="ECO:0000259" key="2">
    <source>
        <dbReference type="Pfam" id="PF03732"/>
    </source>
</evidence>
<keyword evidence="1" id="KW-0732">Signal</keyword>
<dbReference type="AlphaFoldDB" id="A0A7J7G4H9"/>
<keyword evidence="4" id="KW-1185">Reference proteome</keyword>
<dbReference type="EMBL" id="JACBKZ010000014">
    <property type="protein sequence ID" value="KAF5934224.1"/>
    <property type="molecule type" value="Genomic_DNA"/>
</dbReference>
<feature type="signal peptide" evidence="1">
    <location>
        <begin position="1"/>
        <end position="37"/>
    </location>
</feature>
<sequence length="885" mass="97806">MDFFCSRWTAGGLPFRPSRAVLRIALFCAFQILRCSAHRTVTCIIPVWRDLKHAWSGETLNTHGLGDPKSSEGASPSETLNPLKVQVLRCLSCPNDFRWSGKATCLCLRHDIVCTVHLRLVQPDEPDRISELGRLVSGFAPNTCVLPLRGRVGLVDHPHPPPAVARGHRLVFAATGNVYCRPALFVAGRHCLVPIQAKGGHWSTIVEGVIKGLSIVVWVGFGMLSIASLHSGLLALTTVLGLIRAAQIMYETTLLSILQEHYADRQCKVPTDNNLSADSFILCRWPHPTAGGNFIQPVVFPDVQRSSPEVLTASRGVKLAEPTSIASLEAGLRTGRKGVLIADLPRSYPSSRAETTPVMTDTWPSAPSEWGCSFQDFPFSYPSSRAEATLVMTDTWPLAQVRFHIGLCETRFRTVTGVRTVGPIRALRKGARRKSIGAPKSQCLPSAIPERFAGGLLGKACHKADRNFMRPHVCASEPLVLDETRTRQIRDGIESEEFVAMMAALNQGIAMQDETNAEMQRLFGAPTTHPVSGPQPNFDPLLPAEDLQGPNPREGLAQAQVFRPLVQPNEGLFRLGINDLDPTSMKIANLKKQFKKAQGLNPIPDIEDGYTKAAVKLSDRFRIPHIDRFDGTLSGIAATWYAKLKDAVKQNWEKLAKAFVDQYSYNTQLEITTQDLETTYQNPTESFVEFVARWRAKAAQMTNRPSERDQVRIVVQNLEHDMLQKLIVASLFTFKSLHELGVQIKDAFNRGIIPRTSEPTRRVIFGNTNASAPSQDPNDQVPHPHLNLIHTLPFTYNPSIYITPTHLPKPEVFIPESIDLCMMDALEPQSSQTLEPTTSELMRMIEDLQRTVADLAFGILAPSSTTSHARNLKPKGLSNLGVSCN</sequence>
<dbReference type="PANTHER" id="PTHR33223:SF8">
    <property type="entry name" value="OS04G0172440 PROTEIN"/>
    <property type="match status" value="1"/>
</dbReference>
<comment type="caution">
    <text evidence="3">The sequence shown here is derived from an EMBL/GenBank/DDBJ whole genome shotgun (WGS) entry which is preliminary data.</text>
</comment>
<accession>A0A7J7G4H9</accession>
<dbReference type="PANTHER" id="PTHR33223">
    <property type="entry name" value="CCHC-TYPE DOMAIN-CONTAINING PROTEIN"/>
    <property type="match status" value="1"/>
</dbReference>
<reference evidence="3 4" key="2">
    <citation type="submission" date="2020-07" db="EMBL/GenBank/DDBJ databases">
        <title>Genome assembly of wild tea tree DASZ reveals pedigree and selection history of tea varieties.</title>
        <authorList>
            <person name="Zhang W."/>
        </authorList>
    </citation>
    <scope>NUCLEOTIDE SEQUENCE [LARGE SCALE GENOMIC DNA]</scope>
    <source>
        <strain evidence="4">cv. G240</strain>
        <tissue evidence="3">Leaf</tissue>
    </source>
</reference>
<proteinExistence type="predicted"/>
<dbReference type="Pfam" id="PF03732">
    <property type="entry name" value="Retrotrans_gag"/>
    <property type="match status" value="1"/>
</dbReference>
<evidence type="ECO:0000313" key="4">
    <source>
        <dbReference type="Proteomes" id="UP000593564"/>
    </source>
</evidence>
<evidence type="ECO:0000256" key="1">
    <source>
        <dbReference type="SAM" id="SignalP"/>
    </source>
</evidence>
<evidence type="ECO:0000313" key="3">
    <source>
        <dbReference type="EMBL" id="KAF5934224.1"/>
    </source>
</evidence>
<dbReference type="Proteomes" id="UP000593564">
    <property type="component" value="Unassembled WGS sequence"/>
</dbReference>
<protein>
    <recommendedName>
        <fullName evidence="2">Retrotransposon gag domain-containing protein</fullName>
    </recommendedName>
</protein>